<organism evidence="3 4">
    <name type="scientific">Pedobacter lithocola</name>
    <dbReference type="NCBI Taxonomy" id="1908239"/>
    <lineage>
        <taxon>Bacteria</taxon>
        <taxon>Pseudomonadati</taxon>
        <taxon>Bacteroidota</taxon>
        <taxon>Sphingobacteriia</taxon>
        <taxon>Sphingobacteriales</taxon>
        <taxon>Sphingobacteriaceae</taxon>
        <taxon>Pedobacter</taxon>
    </lineage>
</organism>
<evidence type="ECO:0000313" key="3">
    <source>
        <dbReference type="EMBL" id="MFC4211854.1"/>
    </source>
</evidence>
<dbReference type="EMBL" id="JBHSBW010000011">
    <property type="protein sequence ID" value="MFC4211854.1"/>
    <property type="molecule type" value="Genomic_DNA"/>
</dbReference>
<keyword evidence="2" id="KW-1133">Transmembrane helix</keyword>
<gene>
    <name evidence="3" type="ORF">ACFOWA_11710</name>
</gene>
<proteinExistence type="predicted"/>
<keyword evidence="4" id="KW-1185">Reference proteome</keyword>
<protein>
    <submittedName>
        <fullName evidence="3">Uncharacterized protein</fullName>
    </submittedName>
</protein>
<dbReference type="Proteomes" id="UP001595789">
    <property type="component" value="Unassembled WGS sequence"/>
</dbReference>
<accession>A0ABV8P968</accession>
<evidence type="ECO:0000313" key="4">
    <source>
        <dbReference type="Proteomes" id="UP001595789"/>
    </source>
</evidence>
<feature type="transmembrane region" description="Helical" evidence="2">
    <location>
        <begin position="33"/>
        <end position="53"/>
    </location>
</feature>
<evidence type="ECO:0000256" key="1">
    <source>
        <dbReference type="SAM" id="MobiDB-lite"/>
    </source>
</evidence>
<feature type="region of interest" description="Disordered" evidence="1">
    <location>
        <begin position="247"/>
        <end position="274"/>
    </location>
</feature>
<evidence type="ECO:0000256" key="2">
    <source>
        <dbReference type="SAM" id="Phobius"/>
    </source>
</evidence>
<keyword evidence="2" id="KW-0812">Transmembrane</keyword>
<feature type="compositionally biased region" description="Polar residues" evidence="1">
    <location>
        <begin position="1"/>
        <end position="15"/>
    </location>
</feature>
<sequence length="274" mass="31200">MGTNNFEPNSELQVQNSIPPSPTPPIPNNQKKVIWAIVIVTILIGASTFAYFYGEYKARQEYFNVADTYTYPADSVNVDGWASPEDFANWKNATFPIPQYDDIPTPFKRGIVKIFLGNGYLNGKEGDDIYFFTKIKDRAYRVIAYGDFTGQGDREMAFVLENSDFESSAIFIIPQNGNILYWKKLSNELPTIKSFKKGALIYVDKMELVPAPNDGIIKQTKNSKYVLIYNHQTKTFDEYYQYTEDDIKRKDEAGDDEGEETEEVQPDTVASEPS</sequence>
<reference evidence="4" key="1">
    <citation type="journal article" date="2019" name="Int. J. Syst. Evol. Microbiol.">
        <title>The Global Catalogue of Microorganisms (GCM) 10K type strain sequencing project: providing services to taxonomists for standard genome sequencing and annotation.</title>
        <authorList>
            <consortium name="The Broad Institute Genomics Platform"/>
            <consortium name="The Broad Institute Genome Sequencing Center for Infectious Disease"/>
            <person name="Wu L."/>
            <person name="Ma J."/>
        </authorList>
    </citation>
    <scope>NUCLEOTIDE SEQUENCE [LARGE SCALE GENOMIC DNA]</scope>
    <source>
        <strain evidence="4">CCM 8691</strain>
    </source>
</reference>
<comment type="caution">
    <text evidence="3">The sequence shown here is derived from an EMBL/GenBank/DDBJ whole genome shotgun (WGS) entry which is preliminary data.</text>
</comment>
<dbReference type="RefSeq" id="WP_378985310.1">
    <property type="nucleotide sequence ID" value="NZ_JBHSBW010000011.1"/>
</dbReference>
<name>A0ABV8P968_9SPHI</name>
<feature type="compositionally biased region" description="Acidic residues" evidence="1">
    <location>
        <begin position="253"/>
        <end position="265"/>
    </location>
</feature>
<keyword evidence="2" id="KW-0472">Membrane</keyword>
<feature type="region of interest" description="Disordered" evidence="1">
    <location>
        <begin position="1"/>
        <end position="25"/>
    </location>
</feature>